<dbReference type="RefSeq" id="WP_069312151.1">
    <property type="nucleotide sequence ID" value="NZ_MDTU01000001.1"/>
</dbReference>
<comment type="subcellular location">
    <subcellularLocation>
        <location evidence="3 15">Cell inner membrane</location>
    </subcellularLocation>
    <subcellularLocation>
        <location evidence="2">Membrane</location>
        <topology evidence="2">Multi-pass membrane protein</topology>
    </subcellularLocation>
</comment>
<evidence type="ECO:0000256" key="12">
    <source>
        <dbReference type="ARBA" id="ARBA00022989"/>
    </source>
</evidence>
<comment type="function">
    <text evidence="15">Member of a two-component regulatory system.</text>
</comment>
<dbReference type="PANTHER" id="PTHR45436">
    <property type="entry name" value="SENSOR HISTIDINE KINASE YKOH"/>
    <property type="match status" value="1"/>
</dbReference>
<proteinExistence type="predicted"/>
<evidence type="ECO:0000256" key="4">
    <source>
        <dbReference type="ARBA" id="ARBA00022475"/>
    </source>
</evidence>
<gene>
    <name evidence="17" type="ORF">BGC07_04670</name>
</gene>
<reference evidence="17 18" key="1">
    <citation type="submission" date="2016-08" db="EMBL/GenBank/DDBJ databases">
        <title>Draft genome sequence of Candidatus Piscirickettsia litoralis, from seawater.</title>
        <authorList>
            <person name="Wan X."/>
            <person name="Lee A.J."/>
            <person name="Hou S."/>
            <person name="Donachie S.P."/>
        </authorList>
    </citation>
    <scope>NUCLEOTIDE SEQUENCE [LARGE SCALE GENOMIC DNA]</scope>
    <source>
        <strain evidence="17 18">Y2</strain>
    </source>
</reference>
<dbReference type="SUPFAM" id="SSF47384">
    <property type="entry name" value="Homodimeric domain of signal transducing histidine kinase"/>
    <property type="match status" value="1"/>
</dbReference>
<dbReference type="EMBL" id="MDTU01000001">
    <property type="protein sequence ID" value="ODN42354.1"/>
    <property type="molecule type" value="Genomic_DNA"/>
</dbReference>
<evidence type="ECO:0000256" key="13">
    <source>
        <dbReference type="ARBA" id="ARBA00023012"/>
    </source>
</evidence>
<dbReference type="CDD" id="cd00082">
    <property type="entry name" value="HisKA"/>
    <property type="match status" value="1"/>
</dbReference>
<comment type="caution">
    <text evidence="17">The sequence shown here is derived from an EMBL/GenBank/DDBJ whole genome shotgun (WGS) entry which is preliminary data.</text>
</comment>
<dbReference type="Gene3D" id="3.30.565.10">
    <property type="entry name" value="Histidine kinase-like ATPase, C-terminal domain"/>
    <property type="match status" value="1"/>
</dbReference>
<dbReference type="Proteomes" id="UP000094329">
    <property type="component" value="Unassembled WGS sequence"/>
</dbReference>
<dbReference type="SMART" id="SM00387">
    <property type="entry name" value="HATPase_c"/>
    <property type="match status" value="1"/>
</dbReference>
<evidence type="ECO:0000256" key="9">
    <source>
        <dbReference type="ARBA" id="ARBA00022741"/>
    </source>
</evidence>
<dbReference type="InterPro" id="IPR006290">
    <property type="entry name" value="CztS_silS_copS"/>
</dbReference>
<dbReference type="Gene3D" id="6.10.340.10">
    <property type="match status" value="1"/>
</dbReference>
<keyword evidence="14 15" id="KW-0472">Membrane</keyword>
<dbReference type="NCBIfam" id="TIGR01386">
    <property type="entry name" value="cztS_silS_copS"/>
    <property type="match status" value="1"/>
</dbReference>
<keyword evidence="6" id="KW-0597">Phosphoprotein</keyword>
<dbReference type="CDD" id="cd00075">
    <property type="entry name" value="HATPase"/>
    <property type="match status" value="1"/>
</dbReference>
<dbReference type="SMART" id="SM00388">
    <property type="entry name" value="HisKA"/>
    <property type="match status" value="1"/>
</dbReference>
<dbReference type="InterPro" id="IPR003594">
    <property type="entry name" value="HATPase_dom"/>
</dbReference>
<dbReference type="Pfam" id="PF02518">
    <property type="entry name" value="HATPase_c"/>
    <property type="match status" value="1"/>
</dbReference>
<dbReference type="EC" id="2.7.13.3" evidence="15"/>
<dbReference type="InterPro" id="IPR004358">
    <property type="entry name" value="Sig_transdc_His_kin-like_C"/>
</dbReference>
<accession>A0ABX3A147</accession>
<keyword evidence="4 15" id="KW-1003">Cell membrane</keyword>
<dbReference type="PROSITE" id="PS51257">
    <property type="entry name" value="PROKAR_LIPOPROTEIN"/>
    <property type="match status" value="1"/>
</dbReference>
<evidence type="ECO:0000256" key="6">
    <source>
        <dbReference type="ARBA" id="ARBA00022553"/>
    </source>
</evidence>
<dbReference type="PRINTS" id="PR00344">
    <property type="entry name" value="BCTRLSENSOR"/>
</dbReference>
<keyword evidence="18" id="KW-1185">Reference proteome</keyword>
<evidence type="ECO:0000256" key="3">
    <source>
        <dbReference type="ARBA" id="ARBA00004533"/>
    </source>
</evidence>
<organism evidence="17 18">
    <name type="scientific">Piscirickettsia litoralis</name>
    <dbReference type="NCBI Taxonomy" id="1891921"/>
    <lineage>
        <taxon>Bacteria</taxon>
        <taxon>Pseudomonadati</taxon>
        <taxon>Pseudomonadota</taxon>
        <taxon>Gammaproteobacteria</taxon>
        <taxon>Thiotrichales</taxon>
        <taxon>Piscirickettsiaceae</taxon>
        <taxon>Piscirickettsia</taxon>
    </lineage>
</organism>
<evidence type="ECO:0000259" key="16">
    <source>
        <dbReference type="PROSITE" id="PS50109"/>
    </source>
</evidence>
<evidence type="ECO:0000256" key="7">
    <source>
        <dbReference type="ARBA" id="ARBA00022679"/>
    </source>
</evidence>
<feature type="transmembrane region" description="Helical" evidence="15">
    <location>
        <begin position="12"/>
        <end position="33"/>
    </location>
</feature>
<evidence type="ECO:0000256" key="14">
    <source>
        <dbReference type="ARBA" id="ARBA00023136"/>
    </source>
</evidence>
<dbReference type="Pfam" id="PF00512">
    <property type="entry name" value="HisKA"/>
    <property type="match status" value="1"/>
</dbReference>
<dbReference type="PANTHER" id="PTHR45436:SF15">
    <property type="entry name" value="SENSOR HISTIDINE KINASE CUSS"/>
    <property type="match status" value="1"/>
</dbReference>
<dbReference type="InterPro" id="IPR003661">
    <property type="entry name" value="HisK_dim/P_dom"/>
</dbReference>
<evidence type="ECO:0000256" key="1">
    <source>
        <dbReference type="ARBA" id="ARBA00000085"/>
    </source>
</evidence>
<feature type="domain" description="Histidine kinase" evidence="16">
    <location>
        <begin position="242"/>
        <end position="451"/>
    </location>
</feature>
<evidence type="ECO:0000256" key="11">
    <source>
        <dbReference type="ARBA" id="ARBA00022840"/>
    </source>
</evidence>
<keyword evidence="5 15" id="KW-0997">Cell inner membrane</keyword>
<protein>
    <recommendedName>
        <fullName evidence="15">Sensor protein</fullName>
        <ecNumber evidence="15">2.7.13.3</ecNumber>
    </recommendedName>
</protein>
<keyword evidence="7 15" id="KW-0808">Transferase</keyword>
<evidence type="ECO:0000256" key="8">
    <source>
        <dbReference type="ARBA" id="ARBA00022692"/>
    </source>
</evidence>
<evidence type="ECO:0000256" key="2">
    <source>
        <dbReference type="ARBA" id="ARBA00004141"/>
    </source>
</evidence>
<evidence type="ECO:0000256" key="10">
    <source>
        <dbReference type="ARBA" id="ARBA00022777"/>
    </source>
</evidence>
<evidence type="ECO:0000256" key="5">
    <source>
        <dbReference type="ARBA" id="ARBA00022519"/>
    </source>
</evidence>
<feature type="transmembrane region" description="Helical" evidence="15">
    <location>
        <begin position="159"/>
        <end position="182"/>
    </location>
</feature>
<keyword evidence="10 15" id="KW-0418">Kinase</keyword>
<evidence type="ECO:0000313" key="17">
    <source>
        <dbReference type="EMBL" id="ODN42354.1"/>
    </source>
</evidence>
<name>A0ABX3A147_9GAMM</name>
<evidence type="ECO:0000256" key="15">
    <source>
        <dbReference type="RuleBase" id="RU364088"/>
    </source>
</evidence>
<dbReference type="SUPFAM" id="SSF55874">
    <property type="entry name" value="ATPase domain of HSP90 chaperone/DNA topoisomerase II/histidine kinase"/>
    <property type="match status" value="1"/>
</dbReference>
<dbReference type="InterPro" id="IPR036097">
    <property type="entry name" value="HisK_dim/P_sf"/>
</dbReference>
<dbReference type="PROSITE" id="PS50109">
    <property type="entry name" value="HIS_KIN"/>
    <property type="match status" value="1"/>
</dbReference>
<sequence>MKPWKYSLTTQLLTLILSCFLGLTLLISGLIYWRIQHHFNENINHFLNNEMQVLTGILKRTDYNQPLEQEVIWEPQSNRHLFWVRVFDKNNQLVKETPGFANRFNLIDWPKSSTIEKAVINNHNYALATKTINKNNIKIQLAYDYSHDQHMLSSLSYDLLLMTFAALVIAVALSTLIIKLGLKPFNKLIEQIAKIDPTQLKQRLSEEHVNHITELKPFVHTLNQAIERIDQGMEQLANFSAHAAHELRTPLNNLMISNEILLNNNEIPPKSQEIIESNIEECRRLSRTIDRFLLLARLDTHKMPLQLENLELRNEAEFICSYYEALAEDKKIQFQITGSGTLVADATLFRQALSNLISNAIKFSPNNSCISIYFHATINHIKINVADHGPGIAKVHWPKITKPFYRVNDESAPGMGLGLAIVQAILTAHHGHLEITENTSTGTIMTLVFPK</sequence>
<comment type="catalytic activity">
    <reaction evidence="1 15">
        <text>ATP + protein L-histidine = ADP + protein N-phospho-L-histidine.</text>
        <dbReference type="EC" id="2.7.13.3"/>
    </reaction>
</comment>
<keyword evidence="12 15" id="KW-1133">Transmembrane helix</keyword>
<evidence type="ECO:0000313" key="18">
    <source>
        <dbReference type="Proteomes" id="UP000094329"/>
    </source>
</evidence>
<dbReference type="InterPro" id="IPR005467">
    <property type="entry name" value="His_kinase_dom"/>
</dbReference>
<keyword evidence="9 15" id="KW-0547">Nucleotide-binding</keyword>
<dbReference type="InterPro" id="IPR036890">
    <property type="entry name" value="HATPase_C_sf"/>
</dbReference>
<keyword evidence="8 15" id="KW-0812">Transmembrane</keyword>
<dbReference type="Gene3D" id="1.10.287.130">
    <property type="match status" value="1"/>
</dbReference>
<dbReference type="InterPro" id="IPR050428">
    <property type="entry name" value="TCS_sensor_his_kinase"/>
</dbReference>
<keyword evidence="11 15" id="KW-0067">ATP-binding</keyword>
<keyword evidence="13 15" id="KW-0902">Two-component regulatory system</keyword>